<dbReference type="SUPFAM" id="SSF54695">
    <property type="entry name" value="POZ domain"/>
    <property type="match status" value="1"/>
</dbReference>
<dbReference type="Proteomes" id="UP000799538">
    <property type="component" value="Unassembled WGS sequence"/>
</dbReference>
<evidence type="ECO:0000259" key="2">
    <source>
        <dbReference type="PROSITE" id="PS50097"/>
    </source>
</evidence>
<reference evidence="4" key="1">
    <citation type="journal article" date="2020" name="Stud. Mycol.">
        <title>101 Dothideomycetes genomes: A test case for predicting lifestyles and emergence of pathogens.</title>
        <authorList>
            <person name="Haridas S."/>
            <person name="Albert R."/>
            <person name="Binder M."/>
            <person name="Bloem J."/>
            <person name="LaButti K."/>
            <person name="Salamov A."/>
            <person name="Andreopoulos B."/>
            <person name="Baker S."/>
            <person name="Barry K."/>
            <person name="Bills G."/>
            <person name="Bluhm B."/>
            <person name="Cannon C."/>
            <person name="Castanera R."/>
            <person name="Culley D."/>
            <person name="Daum C."/>
            <person name="Ezra D."/>
            <person name="Gonzalez J."/>
            <person name="Henrissat B."/>
            <person name="Kuo A."/>
            <person name="Liang C."/>
            <person name="Lipzen A."/>
            <person name="Lutzoni F."/>
            <person name="Magnuson J."/>
            <person name="Mondo S."/>
            <person name="Nolan M."/>
            <person name="Ohm R."/>
            <person name="Pangilinan J."/>
            <person name="Park H.-J."/>
            <person name="Ramirez L."/>
            <person name="Alfaro M."/>
            <person name="Sun H."/>
            <person name="Tritt A."/>
            <person name="Yoshinaga Y."/>
            <person name="Zwiers L.-H."/>
            <person name="Turgeon B."/>
            <person name="Goodwin S."/>
            <person name="Spatafora J."/>
            <person name="Crous P."/>
            <person name="Grigoriev I."/>
        </authorList>
    </citation>
    <scope>NUCLEOTIDE SEQUENCE [LARGE SCALE GENOMIC DNA]</scope>
    <source>
        <strain evidence="4">CECT 20119</strain>
    </source>
</reference>
<dbReference type="EMBL" id="ML992507">
    <property type="protein sequence ID" value="KAF2223117.1"/>
    <property type="molecule type" value="Genomic_DNA"/>
</dbReference>
<dbReference type="Gene3D" id="3.30.710.10">
    <property type="entry name" value="Potassium Channel Kv1.1, Chain A"/>
    <property type="match status" value="1"/>
</dbReference>
<protein>
    <recommendedName>
        <fullName evidence="2">BTB domain-containing protein</fullName>
    </recommendedName>
</protein>
<feature type="region of interest" description="Disordered" evidence="1">
    <location>
        <begin position="153"/>
        <end position="213"/>
    </location>
</feature>
<organism evidence="3 4">
    <name type="scientific">Elsinoe ampelina</name>
    <dbReference type="NCBI Taxonomy" id="302913"/>
    <lineage>
        <taxon>Eukaryota</taxon>
        <taxon>Fungi</taxon>
        <taxon>Dikarya</taxon>
        <taxon>Ascomycota</taxon>
        <taxon>Pezizomycotina</taxon>
        <taxon>Dothideomycetes</taxon>
        <taxon>Dothideomycetidae</taxon>
        <taxon>Myriangiales</taxon>
        <taxon>Elsinoaceae</taxon>
        <taxon>Elsinoe</taxon>
    </lineage>
</organism>
<dbReference type="PROSITE" id="PS50097">
    <property type="entry name" value="BTB"/>
    <property type="match status" value="1"/>
</dbReference>
<gene>
    <name evidence="3" type="ORF">BDZ85DRAFT_250052</name>
</gene>
<dbReference type="AlphaFoldDB" id="A0A6A6GBR6"/>
<name>A0A6A6GBR6_9PEZI</name>
<dbReference type="InterPro" id="IPR011333">
    <property type="entry name" value="SKP1/BTB/POZ_sf"/>
</dbReference>
<sequence>MTCTLLDVLFYFVCICFLLSPISHHYRLLHHSSMASRKSTQKSEDIRHGKAKLTKREAAQRARQEMMCSYPLPIIGDTIVVEVGPKKRPLNYHKEALVKHSGYLAAHFRFHRADGKVPSVSVSDHDPAVFIIWARYAYTGKLQYCLDEVSKADKEDGGEQTASTEETITTPADTPASNTPSPSSCPESRPATASRPSRQPAAEDKPDITTSTTTDDPEWQLLINLYLLGHFLLDLPFTNKVIDAMIDKWHADQRWPCGYAGLVFRETGEDTPLRRLIVDFHIYMGLGRQTEQETFDTDGDEVLFLKEVNRALAKLKWDRFEHEWYERPEPWEEDGCRYHLHVGEEGEEERRECEKARALG</sequence>
<dbReference type="OrthoDB" id="1022638at2759"/>
<evidence type="ECO:0000256" key="1">
    <source>
        <dbReference type="SAM" id="MobiDB-lite"/>
    </source>
</evidence>
<dbReference type="CDD" id="cd18186">
    <property type="entry name" value="BTB_POZ_ZBTB_KLHL-like"/>
    <property type="match status" value="1"/>
</dbReference>
<evidence type="ECO:0000313" key="4">
    <source>
        <dbReference type="Proteomes" id="UP000799538"/>
    </source>
</evidence>
<evidence type="ECO:0000313" key="3">
    <source>
        <dbReference type="EMBL" id="KAF2223117.1"/>
    </source>
</evidence>
<dbReference type="InterPro" id="IPR000210">
    <property type="entry name" value="BTB/POZ_dom"/>
</dbReference>
<dbReference type="PANTHER" id="PTHR47843">
    <property type="entry name" value="BTB DOMAIN-CONTAINING PROTEIN-RELATED"/>
    <property type="match status" value="1"/>
</dbReference>
<dbReference type="PANTHER" id="PTHR47843:SF2">
    <property type="entry name" value="BTB DOMAIN-CONTAINING PROTEIN"/>
    <property type="match status" value="1"/>
</dbReference>
<keyword evidence="4" id="KW-1185">Reference proteome</keyword>
<feature type="domain" description="BTB" evidence="2">
    <location>
        <begin position="77"/>
        <end position="146"/>
    </location>
</feature>
<accession>A0A6A6GBR6</accession>
<proteinExistence type="predicted"/>
<feature type="compositionally biased region" description="Polar residues" evidence="1">
    <location>
        <begin position="160"/>
        <end position="186"/>
    </location>
</feature>